<evidence type="ECO:0000313" key="3">
    <source>
        <dbReference type="WBParaSite" id="ACRNAN_scaffold16318.g25669.t1"/>
    </source>
</evidence>
<dbReference type="AlphaFoldDB" id="A0A914CYG0"/>
<name>A0A914CYG0_9BILA</name>
<proteinExistence type="predicted"/>
<dbReference type="Proteomes" id="UP000887540">
    <property type="component" value="Unplaced"/>
</dbReference>
<keyword evidence="2" id="KW-1185">Reference proteome</keyword>
<organism evidence="2 3">
    <name type="scientific">Acrobeloides nanus</name>
    <dbReference type="NCBI Taxonomy" id="290746"/>
    <lineage>
        <taxon>Eukaryota</taxon>
        <taxon>Metazoa</taxon>
        <taxon>Ecdysozoa</taxon>
        <taxon>Nematoda</taxon>
        <taxon>Chromadorea</taxon>
        <taxon>Rhabditida</taxon>
        <taxon>Tylenchina</taxon>
        <taxon>Cephalobomorpha</taxon>
        <taxon>Cephaloboidea</taxon>
        <taxon>Cephalobidae</taxon>
        <taxon>Acrobeloides</taxon>
    </lineage>
</organism>
<keyword evidence="1" id="KW-0472">Membrane</keyword>
<protein>
    <submittedName>
        <fullName evidence="3">Uncharacterized protein</fullName>
    </submittedName>
</protein>
<evidence type="ECO:0000256" key="1">
    <source>
        <dbReference type="SAM" id="Phobius"/>
    </source>
</evidence>
<evidence type="ECO:0000313" key="2">
    <source>
        <dbReference type="Proteomes" id="UP000887540"/>
    </source>
</evidence>
<sequence>MTHLCIGNIVSLIDWQTTCIMMIFPIKLNLGDAYGRLLAAFDACDFVLPHLFMLALAIIRLIVICEISLPFNINNTILCHVGYSSI</sequence>
<keyword evidence="1" id="KW-1133">Transmembrane helix</keyword>
<accession>A0A914CYG0</accession>
<dbReference type="WBParaSite" id="ACRNAN_scaffold16318.g25669.t1">
    <property type="protein sequence ID" value="ACRNAN_scaffold16318.g25669.t1"/>
    <property type="gene ID" value="ACRNAN_scaffold16318.g25669"/>
</dbReference>
<feature type="transmembrane region" description="Helical" evidence="1">
    <location>
        <begin position="38"/>
        <end position="63"/>
    </location>
</feature>
<reference evidence="3" key="1">
    <citation type="submission" date="2022-11" db="UniProtKB">
        <authorList>
            <consortium name="WormBaseParasite"/>
        </authorList>
    </citation>
    <scope>IDENTIFICATION</scope>
</reference>
<feature type="transmembrane region" description="Helical" evidence="1">
    <location>
        <begin position="6"/>
        <end position="26"/>
    </location>
</feature>
<keyword evidence="1" id="KW-0812">Transmembrane</keyword>